<keyword evidence="4 6" id="KW-0720">Serine protease</keyword>
<dbReference type="PROSITE" id="PS50093">
    <property type="entry name" value="PKD"/>
    <property type="match status" value="2"/>
</dbReference>
<protein>
    <submittedName>
        <fullName evidence="10">Peptidase S8/S53 subtilisin kexin sedolisin</fullName>
    </submittedName>
</protein>
<evidence type="ECO:0000313" key="11">
    <source>
        <dbReference type="Proteomes" id="UP000000466"/>
    </source>
</evidence>
<dbReference type="GO" id="GO:0004252">
    <property type="term" value="F:serine-type endopeptidase activity"/>
    <property type="evidence" value="ECO:0007669"/>
    <property type="project" value="UniProtKB-UniRule"/>
</dbReference>
<evidence type="ECO:0000256" key="6">
    <source>
        <dbReference type="PROSITE-ProRule" id="PRU01240"/>
    </source>
</evidence>
<comment type="similarity">
    <text evidence="1 6 7">Belongs to the peptidase S8 family.</text>
</comment>
<evidence type="ECO:0000256" key="8">
    <source>
        <dbReference type="SAM" id="MobiDB-lite"/>
    </source>
</evidence>
<dbReference type="InterPro" id="IPR034176">
    <property type="entry name" value="Peptidases_S8_13"/>
</dbReference>
<dbReference type="Gene3D" id="2.60.120.380">
    <property type="match status" value="1"/>
</dbReference>
<dbReference type="SUPFAM" id="SSF89260">
    <property type="entry name" value="Collagen-binding domain"/>
    <property type="match status" value="1"/>
</dbReference>
<dbReference type="InterPro" id="IPR023827">
    <property type="entry name" value="Peptidase_S8_Asp-AS"/>
</dbReference>
<keyword evidence="11" id="KW-1185">Reference proteome</keyword>
<evidence type="ECO:0000313" key="10">
    <source>
        <dbReference type="EMBL" id="AFU99880.1"/>
    </source>
</evidence>
<feature type="domain" description="PKD" evidence="9">
    <location>
        <begin position="137"/>
        <end position="206"/>
    </location>
</feature>
<dbReference type="Gene3D" id="3.40.50.200">
    <property type="entry name" value="Peptidase S8/S53 domain"/>
    <property type="match status" value="1"/>
</dbReference>
<dbReference type="AlphaFoldDB" id="K4KNR0"/>
<dbReference type="PANTHER" id="PTHR43806:SF11">
    <property type="entry name" value="CEREVISIN-RELATED"/>
    <property type="match status" value="1"/>
</dbReference>
<dbReference type="Pfam" id="PF18911">
    <property type="entry name" value="PKD_4"/>
    <property type="match status" value="2"/>
</dbReference>
<dbReference type="PROSITE" id="PS00136">
    <property type="entry name" value="SUBTILASE_ASP"/>
    <property type="match status" value="1"/>
</dbReference>
<dbReference type="PROSITE" id="PS51892">
    <property type="entry name" value="SUBTILASE"/>
    <property type="match status" value="1"/>
</dbReference>
<evidence type="ECO:0000259" key="9">
    <source>
        <dbReference type="PROSITE" id="PS50093"/>
    </source>
</evidence>
<dbReference type="InterPro" id="IPR013783">
    <property type="entry name" value="Ig-like_fold"/>
</dbReference>
<feature type="domain" description="PKD" evidence="9">
    <location>
        <begin position="37"/>
        <end position="118"/>
    </location>
</feature>
<dbReference type="PROSITE" id="PS51257">
    <property type="entry name" value="PROKAR_LIPOPROTEIN"/>
    <property type="match status" value="1"/>
</dbReference>
<dbReference type="InterPro" id="IPR035986">
    <property type="entry name" value="PKD_dom_sf"/>
</dbReference>
<dbReference type="InterPro" id="IPR000601">
    <property type="entry name" value="PKD_dom"/>
</dbReference>
<dbReference type="eggNOG" id="COG3291">
    <property type="taxonomic scope" value="Bacteria"/>
</dbReference>
<feature type="region of interest" description="Disordered" evidence="8">
    <location>
        <begin position="540"/>
        <end position="559"/>
    </location>
</feature>
<dbReference type="InterPro" id="IPR050131">
    <property type="entry name" value="Peptidase_S8_subtilisin-like"/>
</dbReference>
<dbReference type="GO" id="GO:0006508">
    <property type="term" value="P:proteolysis"/>
    <property type="evidence" value="ECO:0007669"/>
    <property type="project" value="UniProtKB-KW"/>
</dbReference>
<dbReference type="Proteomes" id="UP000000466">
    <property type="component" value="Chromosome"/>
</dbReference>
<dbReference type="SUPFAM" id="SSF52743">
    <property type="entry name" value="Subtilisin-like"/>
    <property type="match status" value="1"/>
</dbReference>
<dbReference type="Gene3D" id="2.60.40.10">
    <property type="entry name" value="Immunoglobulins"/>
    <property type="match status" value="2"/>
</dbReference>
<evidence type="ECO:0000256" key="4">
    <source>
        <dbReference type="ARBA" id="ARBA00022825"/>
    </source>
</evidence>
<evidence type="ECO:0000256" key="1">
    <source>
        <dbReference type="ARBA" id="ARBA00011073"/>
    </source>
</evidence>
<name>K4KNR0_SIMAS</name>
<dbReference type="InterPro" id="IPR022409">
    <property type="entry name" value="PKD/Chitinase_dom"/>
</dbReference>
<dbReference type="InterPro" id="IPR000209">
    <property type="entry name" value="Peptidase_S8/S53_dom"/>
</dbReference>
<dbReference type="PRINTS" id="PR00723">
    <property type="entry name" value="SUBTILISIN"/>
</dbReference>
<dbReference type="InterPro" id="IPR036852">
    <property type="entry name" value="Peptidase_S8/S53_dom_sf"/>
</dbReference>
<proteinExistence type="inferred from homology"/>
<evidence type="ECO:0000256" key="5">
    <source>
        <dbReference type="PIRSR" id="PIRSR615500-1"/>
    </source>
</evidence>
<evidence type="ECO:0000256" key="2">
    <source>
        <dbReference type="ARBA" id="ARBA00022670"/>
    </source>
</evidence>
<sequence>MRWYVVWVLGVCLVLSGCGGGSGSGGSGNPVFGNQDPVARFTVTSQSLSVPATVAFNGSASSDSDGTVEAYSWDFGDGNTANGAVVSNIYADAGSYTVTLTVTDDDGATDSHTEVVNVLNQQPAVPVIDTAAPHLIAPATVQFDATGSTDPDGDIASYHWDFDDNGSFGQGPQVSHVFEQPGDYEVVLTLTDDTGLLSSDSVVITVLPRSAGQYSISGRVRATEQTYVDGDTNDPLSTLVANNSGPEAQVIGNPSITGGFVAQAPTGGTQNGDRFANSSDVSDFYRVNLQAGQRVLLEIGDWANGDVDIDLFLYNDLGTQLDFSEGVSDVEVVEAPLSGTYWVEVFAYSGFSNYELSVGVSAARIPARAWAMGSRSPIVENELLVRMAGDGVLTPAQANTRAAGLKLAGEPRAGRLARMALSEPPVLRALTAGFNRPTAHAGKQATLRALKQLRRDPAVAEVAPNYWMTPQATIPTDPSYIQQWHYPQINLPQAWDHATGAGVIVAVLDTGVYLAHEDLGANLVSGYDFISSSANAADGNGIDNNPDDPGDGGLSGNSSWHGTHVAGTVAAVANNGRGGVGVAYGARIMPIRVLGTQGGSSYDILQGLRYAARLPNDSGTVPPVAAKIANLSLGCQFCFSASEAQAYQAVRDAGVILIAAAGNENSTAPGYPASYDAVVSVSATDRFDARAPYSNQSQFVAIAAPGGNQRTGASSGILSTLVDQSSGQRRSAYAWYQGTSMASPHVAGVAALMAEIYPSLTPAEFDQAISSGGITVDVGPSGRDDSFGYGRVDAYKAVQYALALAGNTLPASLAVNPGSVAMGAIQNAATVQVNKTGNGALQVISVFETADWLTVNPDTVDGDGFGSYQLLVDRTGLADGSYQTTVTFTDSNGATAEVLVSMTQGVQTSDNGVGVIYLLLLDENFNFFDQAVLYPSVDPGDEGDYIYSFTQLPSGKFYLVAGTDNDNDLELCDAGEVCGAYPTLGVLTPVQINDDLTDADFLILIGDAVSSAAQTNPEENNRIRITRK</sequence>
<dbReference type="CDD" id="cd00146">
    <property type="entry name" value="PKD"/>
    <property type="match status" value="2"/>
</dbReference>
<feature type="active site" description="Charge relay system" evidence="5 6">
    <location>
        <position position="561"/>
    </location>
</feature>
<feature type="active site" description="Charge relay system" evidence="5 6">
    <location>
        <position position="740"/>
    </location>
</feature>
<dbReference type="SMART" id="SM00089">
    <property type="entry name" value="PKD"/>
    <property type="match status" value="2"/>
</dbReference>
<dbReference type="Pfam" id="PF00082">
    <property type="entry name" value="Peptidase_S8"/>
    <property type="match status" value="1"/>
</dbReference>
<dbReference type="InterPro" id="IPR023828">
    <property type="entry name" value="Peptidase_S8_Ser-AS"/>
</dbReference>
<dbReference type="SUPFAM" id="SSF49299">
    <property type="entry name" value="PKD domain"/>
    <property type="match status" value="2"/>
</dbReference>
<dbReference type="EMBL" id="CP003746">
    <property type="protein sequence ID" value="AFU99880.1"/>
    <property type="molecule type" value="Genomic_DNA"/>
</dbReference>
<reference evidence="10 11" key="1">
    <citation type="journal article" date="2013" name="Genome Announc.">
        <title>Complete genome sequence of Simiduia agarivorans SA1(T), a marine bacterium able to degrade a variety of polysaccharides.</title>
        <authorList>
            <person name="Lin S.Y."/>
            <person name="Shieh W.Y."/>
            <person name="Chen J.S."/>
            <person name="Tang S.L."/>
        </authorList>
    </citation>
    <scope>NUCLEOTIDE SEQUENCE [LARGE SCALE GENOMIC DNA]</scope>
    <source>
        <strain evidence="11">DSM 21679 / JCM 13881 / BCRC 17597 / SA1</strain>
    </source>
</reference>
<dbReference type="HOGENOM" id="CLU_011263_8_0_6"/>
<evidence type="ECO:0000256" key="7">
    <source>
        <dbReference type="RuleBase" id="RU003355"/>
    </source>
</evidence>
<gene>
    <name evidence="10" type="ordered locus">M5M_13700</name>
</gene>
<dbReference type="InterPro" id="IPR022398">
    <property type="entry name" value="Peptidase_S8_His-AS"/>
</dbReference>
<keyword evidence="2 6" id="KW-0645">Protease</keyword>
<accession>K4KNR0</accession>
<dbReference type="Pfam" id="PF19190">
    <property type="entry name" value="BACON_2"/>
    <property type="match status" value="1"/>
</dbReference>
<dbReference type="PROSITE" id="PS00138">
    <property type="entry name" value="SUBTILASE_SER"/>
    <property type="match status" value="1"/>
</dbReference>
<organism evidence="10 11">
    <name type="scientific">Simiduia agarivorans (strain DSM 21679 / JCM 13881 / BCRC 17597 / SA1)</name>
    <dbReference type="NCBI Taxonomy" id="1117647"/>
    <lineage>
        <taxon>Bacteria</taxon>
        <taxon>Pseudomonadati</taxon>
        <taxon>Pseudomonadota</taxon>
        <taxon>Gammaproteobacteria</taxon>
        <taxon>Cellvibrionales</taxon>
        <taxon>Cellvibrionaceae</taxon>
        <taxon>Simiduia</taxon>
    </lineage>
</organism>
<dbReference type="InterPro" id="IPR015500">
    <property type="entry name" value="Peptidase_S8_subtilisin-rel"/>
</dbReference>
<dbReference type="PROSITE" id="PS00137">
    <property type="entry name" value="SUBTILASE_HIS"/>
    <property type="match status" value="1"/>
</dbReference>
<feature type="active site" description="Charge relay system" evidence="5 6">
    <location>
        <position position="509"/>
    </location>
</feature>
<dbReference type="OrthoDB" id="9790784at2"/>
<evidence type="ECO:0000256" key="3">
    <source>
        <dbReference type="ARBA" id="ARBA00022801"/>
    </source>
</evidence>
<keyword evidence="3 6" id="KW-0378">Hydrolase</keyword>
<dbReference type="KEGG" id="saga:M5M_13700"/>
<dbReference type="eggNOG" id="COG1404">
    <property type="taxonomic scope" value="Bacteria"/>
</dbReference>
<dbReference type="RefSeq" id="WP_015048042.1">
    <property type="nucleotide sequence ID" value="NC_018868.3"/>
</dbReference>
<dbReference type="InterPro" id="IPR024361">
    <property type="entry name" value="BACON"/>
</dbReference>
<dbReference type="STRING" id="1117647.M5M_13700"/>
<dbReference type="PANTHER" id="PTHR43806">
    <property type="entry name" value="PEPTIDASE S8"/>
    <property type="match status" value="1"/>
</dbReference>
<dbReference type="CDD" id="cd07496">
    <property type="entry name" value="Peptidases_S8_13"/>
    <property type="match status" value="1"/>
</dbReference>